<dbReference type="Proteomes" id="UP000253034">
    <property type="component" value="Unassembled WGS sequence"/>
</dbReference>
<dbReference type="InterPro" id="IPR031807">
    <property type="entry name" value="HicB-like"/>
</dbReference>
<organism evidence="2 3">
    <name type="scientific">Anaerobacterium chartisolvens</name>
    <dbReference type="NCBI Taxonomy" id="1297424"/>
    <lineage>
        <taxon>Bacteria</taxon>
        <taxon>Bacillati</taxon>
        <taxon>Bacillota</taxon>
        <taxon>Clostridia</taxon>
        <taxon>Eubacteriales</taxon>
        <taxon>Oscillospiraceae</taxon>
        <taxon>Anaerobacterium</taxon>
    </lineage>
</organism>
<feature type="domain" description="HicB-like antitoxin of toxin-antitoxin system" evidence="1">
    <location>
        <begin position="6"/>
        <end position="56"/>
    </location>
</feature>
<dbReference type="InterPro" id="IPR035069">
    <property type="entry name" value="TTHA1013/TTHA0281-like"/>
</dbReference>
<dbReference type="PANTHER" id="PTHR34504:SF2">
    <property type="entry name" value="UPF0150 PROTEIN SSL0259"/>
    <property type="match status" value="1"/>
</dbReference>
<evidence type="ECO:0000313" key="3">
    <source>
        <dbReference type="Proteomes" id="UP000253034"/>
    </source>
</evidence>
<name>A0A369ANR8_9FIRM</name>
<comment type="caution">
    <text evidence="2">The sequence shown here is derived from an EMBL/GenBank/DDBJ whole genome shotgun (WGS) entry which is preliminary data.</text>
</comment>
<sequence length="72" mass="8261">MKKYNFTILIEKDEDGIYVGSVPTLKGCHTQAETVEELLPRIKEVIELCLEAEDDEFFQNEFVGVQQIEVVV</sequence>
<dbReference type="PANTHER" id="PTHR34504">
    <property type="entry name" value="ANTITOXIN HICB"/>
    <property type="match status" value="1"/>
</dbReference>
<gene>
    <name evidence="2" type="ORF">DFR58_13923</name>
</gene>
<evidence type="ECO:0000313" key="2">
    <source>
        <dbReference type="EMBL" id="RCX09084.1"/>
    </source>
</evidence>
<dbReference type="OrthoDB" id="5419659at2"/>
<keyword evidence="3" id="KW-1185">Reference proteome</keyword>
<dbReference type="EMBL" id="QPJT01000039">
    <property type="protein sequence ID" value="RCX09084.1"/>
    <property type="molecule type" value="Genomic_DNA"/>
</dbReference>
<dbReference type="SUPFAM" id="SSF143100">
    <property type="entry name" value="TTHA1013/TTHA0281-like"/>
    <property type="match status" value="1"/>
</dbReference>
<dbReference type="Gene3D" id="3.30.160.250">
    <property type="match status" value="1"/>
</dbReference>
<evidence type="ECO:0000259" key="1">
    <source>
        <dbReference type="Pfam" id="PF15919"/>
    </source>
</evidence>
<protein>
    <submittedName>
        <fullName evidence="2">Putative RNase H-like HicB family nuclease</fullName>
    </submittedName>
</protein>
<dbReference type="RefSeq" id="WP_114300079.1">
    <property type="nucleotide sequence ID" value="NZ_QPJT01000039.1"/>
</dbReference>
<reference evidence="2 3" key="1">
    <citation type="submission" date="2018-07" db="EMBL/GenBank/DDBJ databases">
        <title>Genomic Encyclopedia of Type Strains, Phase IV (KMG-IV): sequencing the most valuable type-strain genomes for metagenomic binning, comparative biology and taxonomic classification.</title>
        <authorList>
            <person name="Goeker M."/>
        </authorList>
    </citation>
    <scope>NUCLEOTIDE SEQUENCE [LARGE SCALE GENOMIC DNA]</scope>
    <source>
        <strain evidence="2 3">DSM 27016</strain>
    </source>
</reference>
<dbReference type="Pfam" id="PF15919">
    <property type="entry name" value="HicB_lk_antitox"/>
    <property type="match status" value="1"/>
</dbReference>
<dbReference type="InterPro" id="IPR051404">
    <property type="entry name" value="TA_system_antitoxin"/>
</dbReference>
<dbReference type="AlphaFoldDB" id="A0A369ANR8"/>
<accession>A0A369ANR8</accession>
<proteinExistence type="predicted"/>